<dbReference type="EMBL" id="GGEC01081048">
    <property type="protein sequence ID" value="MBX61532.1"/>
    <property type="molecule type" value="Transcribed_RNA"/>
</dbReference>
<organism evidence="1">
    <name type="scientific">Rhizophora mucronata</name>
    <name type="common">Asiatic mangrove</name>
    <dbReference type="NCBI Taxonomy" id="61149"/>
    <lineage>
        <taxon>Eukaryota</taxon>
        <taxon>Viridiplantae</taxon>
        <taxon>Streptophyta</taxon>
        <taxon>Embryophyta</taxon>
        <taxon>Tracheophyta</taxon>
        <taxon>Spermatophyta</taxon>
        <taxon>Magnoliopsida</taxon>
        <taxon>eudicotyledons</taxon>
        <taxon>Gunneridae</taxon>
        <taxon>Pentapetalae</taxon>
        <taxon>rosids</taxon>
        <taxon>fabids</taxon>
        <taxon>Malpighiales</taxon>
        <taxon>Rhizophoraceae</taxon>
        <taxon>Rhizophora</taxon>
    </lineage>
</organism>
<proteinExistence type="predicted"/>
<dbReference type="AlphaFoldDB" id="A0A2P2Q3J7"/>
<sequence>MTIIGFRCGFSTCLNMIIRYVHSRIIKIQSIQYCKNQLHTLKW</sequence>
<protein>
    <submittedName>
        <fullName evidence="1">Uncharacterized protein</fullName>
    </submittedName>
</protein>
<accession>A0A2P2Q3J7</accession>
<name>A0A2P2Q3J7_RHIMU</name>
<evidence type="ECO:0000313" key="1">
    <source>
        <dbReference type="EMBL" id="MBX61532.1"/>
    </source>
</evidence>
<reference evidence="1" key="1">
    <citation type="submission" date="2018-02" db="EMBL/GenBank/DDBJ databases">
        <title>Rhizophora mucronata_Transcriptome.</title>
        <authorList>
            <person name="Meera S.P."/>
            <person name="Sreeshan A."/>
            <person name="Augustine A."/>
        </authorList>
    </citation>
    <scope>NUCLEOTIDE SEQUENCE</scope>
    <source>
        <tissue evidence="1">Leaf</tissue>
    </source>
</reference>